<dbReference type="AlphaFoldDB" id="A0A7W6GF61"/>
<keyword evidence="3 4" id="KW-0975">Bacterial flagellum</keyword>
<gene>
    <name evidence="4" type="primary">fliE</name>
    <name evidence="5" type="ORF">GGR24_002216</name>
</gene>
<comment type="caution">
    <text evidence="5">The sequence shown here is derived from an EMBL/GenBank/DDBJ whole genome shotgun (WGS) entry which is preliminary data.</text>
</comment>
<comment type="similarity">
    <text evidence="2 4">Belongs to the FliE family.</text>
</comment>
<dbReference type="RefSeq" id="WP_183395408.1">
    <property type="nucleotide sequence ID" value="NZ_JACIDR010000003.1"/>
</dbReference>
<keyword evidence="5" id="KW-0966">Cell projection</keyword>
<evidence type="ECO:0000313" key="5">
    <source>
        <dbReference type="EMBL" id="MBB3973546.1"/>
    </source>
</evidence>
<dbReference type="PANTHER" id="PTHR34653:SF1">
    <property type="entry name" value="FLAGELLAR HOOK-BASAL BODY COMPLEX PROTEIN FLIE"/>
    <property type="match status" value="1"/>
</dbReference>
<dbReference type="EMBL" id="JACIDR010000003">
    <property type="protein sequence ID" value="MBB3973546.1"/>
    <property type="molecule type" value="Genomic_DNA"/>
</dbReference>
<protein>
    <recommendedName>
        <fullName evidence="4">Flagellar hook-basal body complex protein FliE</fullName>
    </recommendedName>
</protein>
<dbReference type="GO" id="GO:0005198">
    <property type="term" value="F:structural molecule activity"/>
    <property type="evidence" value="ECO:0007669"/>
    <property type="project" value="InterPro"/>
</dbReference>
<dbReference type="PANTHER" id="PTHR34653">
    <property type="match status" value="1"/>
</dbReference>
<evidence type="ECO:0000313" key="6">
    <source>
        <dbReference type="Proteomes" id="UP000528964"/>
    </source>
</evidence>
<sequence>MTSPASVAGAYANIASLVGQAAGGAAPVAQPKGGGFGELLEQSLSGMAEQGRNAEAKAMQAVAGKADVVDVVTAVAESELALNTLVSVRDKVIAAYEEIMRMPI</sequence>
<comment type="subcellular location">
    <subcellularLocation>
        <location evidence="1 4">Bacterial flagellum basal body</location>
    </subcellularLocation>
</comment>
<reference evidence="5 6" key="1">
    <citation type="submission" date="2020-08" db="EMBL/GenBank/DDBJ databases">
        <title>Genomic Encyclopedia of Type Strains, Phase IV (KMG-IV): sequencing the most valuable type-strain genomes for metagenomic binning, comparative biology and taxonomic classification.</title>
        <authorList>
            <person name="Goeker M."/>
        </authorList>
    </citation>
    <scope>NUCLEOTIDE SEQUENCE [LARGE SCALE GENOMIC DNA]</scope>
    <source>
        <strain evidence="5 6">DSM 25481</strain>
    </source>
</reference>
<organism evidence="5 6">
    <name type="scientific">Hansschlegelia beijingensis</name>
    <dbReference type="NCBI Taxonomy" id="1133344"/>
    <lineage>
        <taxon>Bacteria</taxon>
        <taxon>Pseudomonadati</taxon>
        <taxon>Pseudomonadota</taxon>
        <taxon>Alphaproteobacteria</taxon>
        <taxon>Hyphomicrobiales</taxon>
        <taxon>Methylopilaceae</taxon>
        <taxon>Hansschlegelia</taxon>
    </lineage>
</organism>
<dbReference type="PRINTS" id="PR01006">
    <property type="entry name" value="FLGHOOKFLIE"/>
</dbReference>
<keyword evidence="5" id="KW-0969">Cilium</keyword>
<keyword evidence="6" id="KW-1185">Reference proteome</keyword>
<evidence type="ECO:0000256" key="4">
    <source>
        <dbReference type="HAMAP-Rule" id="MF_00724"/>
    </source>
</evidence>
<dbReference type="GO" id="GO:0009425">
    <property type="term" value="C:bacterial-type flagellum basal body"/>
    <property type="evidence" value="ECO:0007669"/>
    <property type="project" value="UniProtKB-SubCell"/>
</dbReference>
<dbReference type="Pfam" id="PF02049">
    <property type="entry name" value="FliE"/>
    <property type="match status" value="1"/>
</dbReference>
<name>A0A7W6GF61_9HYPH</name>
<dbReference type="HAMAP" id="MF_00724">
    <property type="entry name" value="FliE"/>
    <property type="match status" value="1"/>
</dbReference>
<dbReference type="InterPro" id="IPR001624">
    <property type="entry name" value="FliE"/>
</dbReference>
<evidence type="ECO:0000256" key="3">
    <source>
        <dbReference type="ARBA" id="ARBA00023143"/>
    </source>
</evidence>
<evidence type="ECO:0000256" key="1">
    <source>
        <dbReference type="ARBA" id="ARBA00004117"/>
    </source>
</evidence>
<keyword evidence="5" id="KW-0282">Flagellum</keyword>
<proteinExistence type="inferred from homology"/>
<dbReference type="GO" id="GO:0003774">
    <property type="term" value="F:cytoskeletal motor activity"/>
    <property type="evidence" value="ECO:0007669"/>
    <property type="project" value="InterPro"/>
</dbReference>
<evidence type="ECO:0000256" key="2">
    <source>
        <dbReference type="ARBA" id="ARBA00009272"/>
    </source>
</evidence>
<accession>A0A7W6GF61</accession>
<dbReference type="GO" id="GO:0071973">
    <property type="term" value="P:bacterial-type flagellum-dependent cell motility"/>
    <property type="evidence" value="ECO:0007669"/>
    <property type="project" value="InterPro"/>
</dbReference>
<dbReference type="Proteomes" id="UP000528964">
    <property type="component" value="Unassembled WGS sequence"/>
</dbReference>